<comment type="caution">
    <text evidence="2">The sequence shown here is derived from an EMBL/GenBank/DDBJ whole genome shotgun (WGS) entry which is preliminary data.</text>
</comment>
<dbReference type="RefSeq" id="WP_013925782.1">
    <property type="nucleotide sequence ID" value="NZ_JSAM01000111.1"/>
</dbReference>
<feature type="signal peptide" evidence="1">
    <location>
        <begin position="1"/>
        <end position="17"/>
    </location>
</feature>
<proteinExistence type="predicted"/>
<dbReference type="AlphaFoldDB" id="A0A0C1E998"/>
<protein>
    <recommendedName>
        <fullName evidence="4">Methyltransferase domain-containing protein</fullName>
    </recommendedName>
</protein>
<keyword evidence="1" id="KW-0732">Signal</keyword>
<dbReference type="PATRIC" id="fig|83552.4.peg.2297"/>
<evidence type="ECO:0000256" key="1">
    <source>
        <dbReference type="SAM" id="SignalP"/>
    </source>
</evidence>
<name>A0A0C1E998_9BACT</name>
<dbReference type="SUPFAM" id="SSF53335">
    <property type="entry name" value="S-adenosyl-L-methionine-dependent methyltransferases"/>
    <property type="match status" value="1"/>
</dbReference>
<dbReference type="InterPro" id="IPR029063">
    <property type="entry name" value="SAM-dependent_MTases_sf"/>
</dbReference>
<evidence type="ECO:0000313" key="3">
    <source>
        <dbReference type="Proteomes" id="UP000031307"/>
    </source>
</evidence>
<organism evidence="2 3">
    <name type="scientific">Parachlamydia acanthamoebae</name>
    <dbReference type="NCBI Taxonomy" id="83552"/>
    <lineage>
        <taxon>Bacteria</taxon>
        <taxon>Pseudomonadati</taxon>
        <taxon>Chlamydiota</taxon>
        <taxon>Chlamydiia</taxon>
        <taxon>Parachlamydiales</taxon>
        <taxon>Parachlamydiaceae</taxon>
        <taxon>Parachlamydia</taxon>
    </lineage>
</organism>
<accession>A0A0C1E998</accession>
<feature type="chain" id="PRO_5002144021" description="Methyltransferase domain-containing protein" evidence="1">
    <location>
        <begin position="18"/>
        <end position="66"/>
    </location>
</feature>
<evidence type="ECO:0008006" key="4">
    <source>
        <dbReference type="Google" id="ProtNLM"/>
    </source>
</evidence>
<dbReference type="EMBL" id="JSAM01000111">
    <property type="protein sequence ID" value="KIA76648.1"/>
    <property type="molecule type" value="Genomic_DNA"/>
</dbReference>
<gene>
    <name evidence="2" type="ORF">DB43_AA00730</name>
</gene>
<sequence>MKFTFLLFILIPFLLCANGIEDAQTYHHHSTLQWCIAMETIDLIPWNECDNVLDVGCGDGKRDYMG</sequence>
<reference evidence="2 3" key="1">
    <citation type="journal article" date="2014" name="Mol. Biol. Evol.">
        <title>Massive expansion of Ubiquitination-related gene families within the Chlamydiae.</title>
        <authorList>
            <person name="Domman D."/>
            <person name="Collingro A."/>
            <person name="Lagkouvardos I."/>
            <person name="Gehre L."/>
            <person name="Weinmaier T."/>
            <person name="Rattei T."/>
            <person name="Subtil A."/>
            <person name="Horn M."/>
        </authorList>
    </citation>
    <scope>NUCLEOTIDE SEQUENCE [LARGE SCALE GENOMIC DNA]</scope>
    <source>
        <strain evidence="2 3">OEW1</strain>
    </source>
</reference>
<dbReference type="Proteomes" id="UP000031307">
    <property type="component" value="Unassembled WGS sequence"/>
</dbReference>
<evidence type="ECO:0000313" key="2">
    <source>
        <dbReference type="EMBL" id="KIA76648.1"/>
    </source>
</evidence>